<dbReference type="InterPro" id="IPR009056">
    <property type="entry name" value="Cyt_c-like_dom"/>
</dbReference>
<comment type="subcellular location">
    <subcellularLocation>
        <location evidence="4">Periplasm</location>
    </subcellularLocation>
</comment>
<proteinExistence type="predicted"/>
<dbReference type="GO" id="GO:0005506">
    <property type="term" value="F:iron ion binding"/>
    <property type="evidence" value="ECO:0007669"/>
    <property type="project" value="UniProtKB-UniRule"/>
</dbReference>
<protein>
    <recommendedName>
        <fullName evidence="4">Cytochrome c-L</fullName>
    </recommendedName>
</protein>
<evidence type="ECO:0000256" key="5">
    <source>
        <dbReference type="PIRSR" id="PIRSR000008-1"/>
    </source>
</evidence>
<dbReference type="AlphaFoldDB" id="Q8RJP0"/>
<dbReference type="Gene3D" id="1.10.760.10">
    <property type="entry name" value="Cytochrome c-like domain"/>
    <property type="match status" value="1"/>
</dbReference>
<feature type="chain" id="PRO_5004312892" description="Cytochrome c-L" evidence="7">
    <location>
        <begin position="49"/>
        <end position="173"/>
    </location>
</feature>
<dbReference type="EMBL" id="AJ313165">
    <property type="protein sequence ID" value="CAC85638.1"/>
    <property type="molecule type" value="Genomic_DNA"/>
</dbReference>
<reference evidence="9" key="3">
    <citation type="submission" date="2004-02" db="EMBL/GenBank/DDBJ databases">
        <authorList>
            <person name="Gockel G."/>
        </authorList>
    </citation>
    <scope>NUCLEOTIDE SEQUENCE</scope>
    <source>
        <strain evidence="9">ZV 580</strain>
    </source>
</reference>
<feature type="binding site" description="covalent" evidence="5">
    <location>
        <position position="104"/>
    </location>
    <ligand>
        <name>heme c</name>
        <dbReference type="ChEBI" id="CHEBI:61717"/>
    </ligand>
</feature>
<dbReference type="GO" id="GO:0020037">
    <property type="term" value="F:heme binding"/>
    <property type="evidence" value="ECO:0007669"/>
    <property type="project" value="UniProtKB-UniRule"/>
</dbReference>
<keyword evidence="3 4" id="KW-0408">Iron</keyword>
<keyword evidence="1 4" id="KW-0349">Heme</keyword>
<evidence type="ECO:0000256" key="6">
    <source>
        <dbReference type="PIRSR" id="PIRSR000008-2"/>
    </source>
</evidence>
<keyword evidence="4" id="KW-0813">Transport</keyword>
<gene>
    <name evidence="9" type="primary">cycU</name>
</gene>
<dbReference type="SUPFAM" id="SSF46626">
    <property type="entry name" value="Cytochrome c"/>
    <property type="match status" value="1"/>
</dbReference>
<evidence type="ECO:0000313" key="9">
    <source>
        <dbReference type="EMBL" id="CAC85638.1"/>
    </source>
</evidence>
<accession>Q8RJP0</accession>
<dbReference type="PROSITE" id="PS51007">
    <property type="entry name" value="CYTC"/>
    <property type="match status" value="1"/>
</dbReference>
<evidence type="ECO:0000256" key="2">
    <source>
        <dbReference type="ARBA" id="ARBA00022723"/>
    </source>
</evidence>
<dbReference type="GO" id="GO:0015945">
    <property type="term" value="P:methanol metabolic process"/>
    <property type="evidence" value="ECO:0007669"/>
    <property type="project" value="UniProtKB-UniRule"/>
</dbReference>
<feature type="domain" description="Cytochrome c" evidence="8">
    <location>
        <begin position="91"/>
        <end position="172"/>
    </location>
</feature>
<feature type="binding site" description="covalent" evidence="5">
    <location>
        <position position="107"/>
    </location>
    <ligand>
        <name>heme c</name>
        <dbReference type="ChEBI" id="CHEBI:61717"/>
    </ligand>
</feature>
<keyword evidence="2 4" id="KW-0479">Metal-binding</keyword>
<feature type="binding site" description="axial binding residue" evidence="6">
    <location>
        <position position="108"/>
    </location>
    <ligand>
        <name>heme c</name>
        <dbReference type="ChEBI" id="CHEBI:61717"/>
    </ligand>
    <ligandPart>
        <name>Fe</name>
        <dbReference type="ChEBI" id="CHEBI:18248"/>
    </ligandPart>
</feature>
<keyword evidence="7" id="KW-0732">Signal</keyword>
<evidence type="ECO:0000256" key="7">
    <source>
        <dbReference type="SAM" id="SignalP"/>
    </source>
</evidence>
<dbReference type="GO" id="GO:0009055">
    <property type="term" value="F:electron transfer activity"/>
    <property type="evidence" value="ECO:0007669"/>
    <property type="project" value="UniProtKB-UniRule"/>
</dbReference>
<sequence length="173" mass="18428">MGGRAFRLRRAEVSIKHAMSAMLPKTRTKALLTALTLAAAAAAAPALADVEFRHALDDSALDLSPIKGEEITDAVKSFRKDGVNPYNGNAEALAAGKTIYEDNCQACHLDDGRGGMGPSLIDNVFVNARANTDVGMFEIIHSGASGAMRSFSQRGVTQDQILKVIAYIHSLKK</sequence>
<evidence type="ECO:0000259" key="8">
    <source>
        <dbReference type="PROSITE" id="PS51007"/>
    </source>
</evidence>
<dbReference type="GO" id="GO:0042597">
    <property type="term" value="C:periplasmic space"/>
    <property type="evidence" value="ECO:0007669"/>
    <property type="project" value="UniProtKB-SubCell"/>
</dbReference>
<evidence type="ECO:0000256" key="4">
    <source>
        <dbReference type="PIRNR" id="PIRNR000008"/>
    </source>
</evidence>
<dbReference type="InterPro" id="IPR009153">
    <property type="entry name" value="Cyt_cL"/>
</dbReference>
<evidence type="ECO:0000256" key="1">
    <source>
        <dbReference type="ARBA" id="ARBA00022617"/>
    </source>
</evidence>
<dbReference type="PIRSF" id="PIRSF000008">
    <property type="entry name" value="Cytochrome_c551i"/>
    <property type="match status" value="1"/>
</dbReference>
<organism evidence="9">
    <name type="scientific">Hyphomicrobium zavarzinii</name>
    <dbReference type="NCBI Taxonomy" id="48292"/>
    <lineage>
        <taxon>Bacteria</taxon>
        <taxon>Pseudomonadati</taxon>
        <taxon>Pseudomonadota</taxon>
        <taxon>Alphaproteobacteria</taxon>
        <taxon>Hyphomicrobiales</taxon>
        <taxon>Hyphomicrobiaceae</taxon>
        <taxon>Hyphomicrobium</taxon>
    </lineage>
</organism>
<evidence type="ECO:0000256" key="3">
    <source>
        <dbReference type="ARBA" id="ARBA00023004"/>
    </source>
</evidence>
<keyword evidence="4" id="KW-0485">Methanol utilization</keyword>
<dbReference type="InterPro" id="IPR036909">
    <property type="entry name" value="Cyt_c-like_dom_sf"/>
</dbReference>
<keyword evidence="4" id="KW-0249">Electron transport</keyword>
<reference evidence="9" key="2">
    <citation type="journal article" date="2004" name="Arch. Microbiol.">
        <title>Relations and functions of dye-linked formaldehyde dehydrogenase from Hyphomicrobium zavarzinii revealed by sequence determination and analysis.</title>
        <authorList>
            <person name="Schwartz A.C."/>
            <person name="Gockel G."/>
            <person name="Gross J."/>
            <person name="Moritz B."/>
            <person name="Meyer H.E."/>
        </authorList>
    </citation>
    <scope>NUCLEOTIDE SEQUENCE</scope>
    <source>
        <strain evidence="9">ZV 580</strain>
    </source>
</reference>
<reference evidence="9" key="1">
    <citation type="journal article" date="1994" name="Biochem. J.">
        <title>A novel dye-linked formaldehyde dehydrogenase with some properties indicating the presence of a protein-bound redox-active quinone cofactor.</title>
        <authorList>
            <person name="Klein C.R."/>
            <person name="Kesseler F.P."/>
            <person name="Perrei C."/>
            <person name="Frank J."/>
            <person name="Duine J.A."/>
            <person name="Schwartz A.C."/>
        </authorList>
    </citation>
    <scope>NUCLEOTIDE SEQUENCE</scope>
    <source>
        <strain evidence="9">ZV 580</strain>
    </source>
</reference>
<feature type="signal peptide" evidence="7">
    <location>
        <begin position="1"/>
        <end position="48"/>
    </location>
</feature>
<name>Q8RJP0_9HYPH</name>
<dbReference type="Pfam" id="PF13442">
    <property type="entry name" value="Cytochrome_CBB3"/>
    <property type="match status" value="1"/>
</dbReference>
<keyword evidence="4" id="KW-0574">Periplasm</keyword>
<comment type="function">
    <text evidence="4">Electron acceptor for MDH. Acts in methanol oxidation.</text>
</comment>
<comment type="PTM">
    <text evidence="5">Binds 1 heme c group covalently per subunit.</text>
</comment>